<feature type="domain" description="Flavodoxin-like" evidence="3">
    <location>
        <begin position="3"/>
        <end position="182"/>
    </location>
</feature>
<dbReference type="PANTHER" id="PTHR30546">
    <property type="entry name" value="FLAVODOXIN-RELATED PROTEIN WRBA-RELATED"/>
    <property type="match status" value="1"/>
</dbReference>
<evidence type="ECO:0000313" key="5">
    <source>
        <dbReference type="Proteomes" id="UP000595095"/>
    </source>
</evidence>
<organism evidence="4 5">
    <name type="scientific">Salinimonas marina</name>
    <dbReference type="NCBI Taxonomy" id="2785918"/>
    <lineage>
        <taxon>Bacteria</taxon>
        <taxon>Pseudomonadati</taxon>
        <taxon>Pseudomonadota</taxon>
        <taxon>Gammaproteobacteria</taxon>
        <taxon>Alteromonadales</taxon>
        <taxon>Alteromonadaceae</taxon>
        <taxon>Alteromonas/Salinimonas group</taxon>
        <taxon>Salinimonas</taxon>
    </lineage>
</organism>
<proteinExistence type="predicted"/>
<dbReference type="SUPFAM" id="SSF52218">
    <property type="entry name" value="Flavoproteins"/>
    <property type="match status" value="1"/>
</dbReference>
<keyword evidence="5" id="KW-1185">Reference proteome</keyword>
<sequence>MKIVTLYYSGYGHTQQLAEAFHHELEESEEVEPLLVTIDDGGNITEGQWSLLDEADAIIFGAPTYMGMAPWQFKKFADDTSERWLNATWRNKVAGGMTISAAMNGDKHSTLHYFFTLACQHGMVWANMGMQAANTQNATRNDINYIGAFEGLMAQAPADASPEEAPCQGDLDTAAAYARRVVEVTRQWLR</sequence>
<evidence type="ECO:0000256" key="2">
    <source>
        <dbReference type="ARBA" id="ARBA00022643"/>
    </source>
</evidence>
<dbReference type="RefSeq" id="WP_195810594.1">
    <property type="nucleotide sequence ID" value="NZ_CP064795.1"/>
</dbReference>
<dbReference type="InterPro" id="IPR029039">
    <property type="entry name" value="Flavoprotein-like_sf"/>
</dbReference>
<name>A0A7S9DX86_9ALTE</name>
<keyword evidence="1" id="KW-0285">Flavoprotein</keyword>
<reference evidence="4 5" key="1">
    <citation type="submission" date="2020-11" db="EMBL/GenBank/DDBJ databases">
        <title>Complete genome sequence for Salinimonas sp. strain G2-b.</title>
        <authorList>
            <person name="Park S.-J."/>
        </authorList>
    </citation>
    <scope>NUCLEOTIDE SEQUENCE [LARGE SCALE GENOMIC DNA]</scope>
    <source>
        <strain evidence="4 5">G2-b</strain>
    </source>
</reference>
<evidence type="ECO:0000256" key="1">
    <source>
        <dbReference type="ARBA" id="ARBA00022630"/>
    </source>
</evidence>
<dbReference type="EMBL" id="CP064795">
    <property type="protein sequence ID" value="QPG05507.1"/>
    <property type="molecule type" value="Genomic_DNA"/>
</dbReference>
<dbReference type="InterPro" id="IPR005025">
    <property type="entry name" value="FMN_Rdtase-like_dom"/>
</dbReference>
<evidence type="ECO:0000313" key="4">
    <source>
        <dbReference type="EMBL" id="QPG05507.1"/>
    </source>
</evidence>
<dbReference type="PANTHER" id="PTHR30546:SF23">
    <property type="entry name" value="FLAVOPROTEIN-LIKE PROTEIN YCP4-RELATED"/>
    <property type="match status" value="1"/>
</dbReference>
<dbReference type="Pfam" id="PF03358">
    <property type="entry name" value="FMN_red"/>
    <property type="match status" value="1"/>
</dbReference>
<protein>
    <submittedName>
        <fullName evidence="4">Flavodoxin family protein</fullName>
    </submittedName>
</protein>
<dbReference type="PROSITE" id="PS50902">
    <property type="entry name" value="FLAVODOXIN_LIKE"/>
    <property type="match status" value="1"/>
</dbReference>
<dbReference type="Proteomes" id="UP000595095">
    <property type="component" value="Chromosome"/>
</dbReference>
<dbReference type="AlphaFoldDB" id="A0A7S9DX86"/>
<dbReference type="InterPro" id="IPR008254">
    <property type="entry name" value="Flavodoxin/NO_synth"/>
</dbReference>
<dbReference type="GO" id="GO:0003955">
    <property type="term" value="F:NAD(P)H dehydrogenase (quinone) activity"/>
    <property type="evidence" value="ECO:0007669"/>
    <property type="project" value="TreeGrafter"/>
</dbReference>
<accession>A0A7S9DX86</accession>
<dbReference type="KEGG" id="smaa:IT774_15650"/>
<dbReference type="GO" id="GO:0016020">
    <property type="term" value="C:membrane"/>
    <property type="evidence" value="ECO:0007669"/>
    <property type="project" value="TreeGrafter"/>
</dbReference>
<keyword evidence="2" id="KW-0288">FMN</keyword>
<dbReference type="GO" id="GO:0010181">
    <property type="term" value="F:FMN binding"/>
    <property type="evidence" value="ECO:0007669"/>
    <property type="project" value="InterPro"/>
</dbReference>
<gene>
    <name evidence="4" type="ORF">IT774_15650</name>
</gene>
<dbReference type="Gene3D" id="3.40.50.360">
    <property type="match status" value="1"/>
</dbReference>
<evidence type="ECO:0000259" key="3">
    <source>
        <dbReference type="PROSITE" id="PS50902"/>
    </source>
</evidence>